<sequence>MIKKAFLLLSLVLSPLQQRFQEVLTHEPLVTMLNDRSAALHTLSVYSSELSASSAGTGTAACSNLLNEVGQLKLRFVRLSSLTKHRLNLHSRRAEEHQRLAESLQASEEALVGSRYQLAGLTDLAAGLSERLKLPLSSDTIFHHPTGRRDVALPHVNEPSTSETHDSESGLENAAASCRQDERRGQLLQASTSSISVGAVLTTNTETYAGPSDEDLVADVIGGLTSFLMSLATNEAHHLPGLQTQTDLVLPQTLESGAQELAVV</sequence>
<feature type="chain" id="PRO_5018580805" evidence="2">
    <location>
        <begin position="22"/>
        <end position="264"/>
    </location>
</feature>
<protein>
    <submittedName>
        <fullName evidence="3">Uncharacterized protein</fullName>
    </submittedName>
</protein>
<proteinExistence type="predicted"/>
<dbReference type="EMBL" id="CAAALY010070409">
    <property type="protein sequence ID" value="VEL24894.1"/>
    <property type="molecule type" value="Genomic_DNA"/>
</dbReference>
<feature type="region of interest" description="Disordered" evidence="1">
    <location>
        <begin position="150"/>
        <end position="180"/>
    </location>
</feature>
<keyword evidence="2" id="KW-0732">Signal</keyword>
<reference evidence="3" key="1">
    <citation type="submission" date="2018-11" db="EMBL/GenBank/DDBJ databases">
        <authorList>
            <consortium name="Pathogen Informatics"/>
        </authorList>
    </citation>
    <scope>NUCLEOTIDE SEQUENCE</scope>
</reference>
<dbReference type="Proteomes" id="UP000784294">
    <property type="component" value="Unassembled WGS sequence"/>
</dbReference>
<gene>
    <name evidence="3" type="ORF">PXEA_LOCUS18334</name>
</gene>
<accession>A0A3S5CP47</accession>
<evidence type="ECO:0000313" key="3">
    <source>
        <dbReference type="EMBL" id="VEL24894.1"/>
    </source>
</evidence>
<dbReference type="AlphaFoldDB" id="A0A3S5CP47"/>
<organism evidence="3 4">
    <name type="scientific">Protopolystoma xenopodis</name>
    <dbReference type="NCBI Taxonomy" id="117903"/>
    <lineage>
        <taxon>Eukaryota</taxon>
        <taxon>Metazoa</taxon>
        <taxon>Spiralia</taxon>
        <taxon>Lophotrochozoa</taxon>
        <taxon>Platyhelminthes</taxon>
        <taxon>Monogenea</taxon>
        <taxon>Polyopisthocotylea</taxon>
        <taxon>Polystomatidea</taxon>
        <taxon>Polystomatidae</taxon>
        <taxon>Protopolystoma</taxon>
    </lineage>
</organism>
<evidence type="ECO:0000313" key="4">
    <source>
        <dbReference type="Proteomes" id="UP000784294"/>
    </source>
</evidence>
<evidence type="ECO:0000256" key="1">
    <source>
        <dbReference type="SAM" id="MobiDB-lite"/>
    </source>
</evidence>
<feature type="signal peptide" evidence="2">
    <location>
        <begin position="1"/>
        <end position="21"/>
    </location>
</feature>
<comment type="caution">
    <text evidence="3">The sequence shown here is derived from an EMBL/GenBank/DDBJ whole genome shotgun (WGS) entry which is preliminary data.</text>
</comment>
<evidence type="ECO:0000256" key="2">
    <source>
        <dbReference type="SAM" id="SignalP"/>
    </source>
</evidence>
<name>A0A3S5CP47_9PLAT</name>
<keyword evidence="4" id="KW-1185">Reference proteome</keyword>